<dbReference type="GO" id="GO:1990904">
    <property type="term" value="C:ribonucleoprotein complex"/>
    <property type="evidence" value="ECO:0007669"/>
    <property type="project" value="UniProtKB-KW"/>
</dbReference>
<organism evidence="8 9">
    <name type="scientific">Hanseniaspora opuntiae</name>
    <dbReference type="NCBI Taxonomy" id="211096"/>
    <lineage>
        <taxon>Eukaryota</taxon>
        <taxon>Fungi</taxon>
        <taxon>Dikarya</taxon>
        <taxon>Ascomycota</taxon>
        <taxon>Saccharomycotina</taxon>
        <taxon>Saccharomycetes</taxon>
        <taxon>Saccharomycodales</taxon>
        <taxon>Saccharomycodaceae</taxon>
        <taxon>Hanseniaspora</taxon>
    </lineage>
</organism>
<evidence type="ECO:0000256" key="6">
    <source>
        <dbReference type="ARBA" id="ARBA00035132"/>
    </source>
</evidence>
<gene>
    <name evidence="8" type="ORF">AWRI3578_g538</name>
</gene>
<dbReference type="Pfam" id="PF08293">
    <property type="entry name" value="MRP-S33"/>
    <property type="match status" value="1"/>
</dbReference>
<dbReference type="OrthoDB" id="2257454at2759"/>
<keyword evidence="5" id="KW-0687">Ribonucleoprotein</keyword>
<proteinExistence type="inferred from homology"/>
<evidence type="ECO:0000256" key="4">
    <source>
        <dbReference type="ARBA" id="ARBA00023128"/>
    </source>
</evidence>
<dbReference type="AlphaFoldDB" id="A0A1E5RWJ2"/>
<evidence type="ECO:0000256" key="3">
    <source>
        <dbReference type="ARBA" id="ARBA00022980"/>
    </source>
</evidence>
<keyword evidence="4" id="KW-0496">Mitochondrion</keyword>
<keyword evidence="3" id="KW-0689">Ribosomal protein</keyword>
<accession>A0A1E5RWJ2</accession>
<protein>
    <recommendedName>
        <fullName evidence="6">Small ribosomal subunit protein mS33</fullName>
    </recommendedName>
</protein>
<evidence type="ECO:0000256" key="1">
    <source>
        <dbReference type="ARBA" id="ARBA00004173"/>
    </source>
</evidence>
<dbReference type="InterPro" id="IPR013219">
    <property type="entry name" value="Ribosomal_mS33"/>
</dbReference>
<evidence type="ECO:0000313" key="8">
    <source>
        <dbReference type="EMBL" id="OEJ91350.1"/>
    </source>
</evidence>
<reference evidence="9" key="1">
    <citation type="journal article" date="2016" name="Genome Announc.">
        <title>Genome sequences of three species of Hanseniaspora isolated from spontaneous wine fermentations.</title>
        <authorList>
            <person name="Sternes P.R."/>
            <person name="Lee D."/>
            <person name="Kutyna D.R."/>
            <person name="Borneman A.R."/>
        </authorList>
    </citation>
    <scope>NUCLEOTIDE SEQUENCE [LARGE SCALE GENOMIC DNA]</scope>
    <source>
        <strain evidence="9">AWRI3578</strain>
    </source>
</reference>
<evidence type="ECO:0000313" key="9">
    <source>
        <dbReference type="Proteomes" id="UP000095605"/>
    </source>
</evidence>
<dbReference type="Proteomes" id="UP000095605">
    <property type="component" value="Unassembled WGS sequence"/>
</dbReference>
<evidence type="ECO:0000256" key="2">
    <source>
        <dbReference type="ARBA" id="ARBA00008970"/>
    </source>
</evidence>
<comment type="similarity">
    <text evidence="2">Belongs to the mitochondrion-specific ribosomal protein mS33 family.</text>
</comment>
<dbReference type="GO" id="GO:0005840">
    <property type="term" value="C:ribosome"/>
    <property type="evidence" value="ECO:0007669"/>
    <property type="project" value="UniProtKB-KW"/>
</dbReference>
<dbReference type="PANTHER" id="PTHR13362:SF2">
    <property type="entry name" value="SMALL RIBOSOMAL SUBUNIT PROTEIN MS33"/>
    <property type="match status" value="1"/>
</dbReference>
<sequence>MSSLQKTLRPAKEIKKSLPKLEKLRCSIFDKFYNPDNLRVGAEVWEKPLLGPSIRNYYGSRTNITFSDFMGMFREKLVGTDFKLQDQREIDRLQYVEERKRIGKGAPKKKNEKVEKKGKKKH</sequence>
<evidence type="ECO:0000256" key="7">
    <source>
        <dbReference type="SAM" id="MobiDB-lite"/>
    </source>
</evidence>
<evidence type="ECO:0000256" key="5">
    <source>
        <dbReference type="ARBA" id="ARBA00023274"/>
    </source>
</evidence>
<comment type="caution">
    <text evidence="8">The sequence shown here is derived from an EMBL/GenBank/DDBJ whole genome shotgun (WGS) entry which is preliminary data.</text>
</comment>
<keyword evidence="9" id="KW-1185">Reference proteome</keyword>
<comment type="subcellular location">
    <subcellularLocation>
        <location evidence="1">Mitochondrion</location>
    </subcellularLocation>
</comment>
<feature type="region of interest" description="Disordered" evidence="7">
    <location>
        <begin position="101"/>
        <end position="122"/>
    </location>
</feature>
<dbReference type="EMBL" id="LPNL01000002">
    <property type="protein sequence ID" value="OEJ91350.1"/>
    <property type="molecule type" value="Genomic_DNA"/>
</dbReference>
<dbReference type="PANTHER" id="PTHR13362">
    <property type="entry name" value="MITOCHONDRIAL RIBOSOMAL PROTEIN S33"/>
    <property type="match status" value="1"/>
</dbReference>
<name>A0A1E5RWJ2_9ASCO</name>
<dbReference type="GO" id="GO:0005739">
    <property type="term" value="C:mitochondrion"/>
    <property type="evidence" value="ECO:0007669"/>
    <property type="project" value="UniProtKB-SubCell"/>
</dbReference>